<name>A0A392TY56_9FABA</name>
<sequence length="46" mass="5087">VPVDLRSAPRRRDRAGLTTMSKPSGKDHTTWAETSDFDAAETITQL</sequence>
<comment type="caution">
    <text evidence="2">The sequence shown here is derived from an EMBL/GenBank/DDBJ whole genome shotgun (WGS) entry which is preliminary data.</text>
</comment>
<feature type="non-terminal residue" evidence="2">
    <location>
        <position position="1"/>
    </location>
</feature>
<proteinExistence type="predicted"/>
<reference evidence="2 3" key="1">
    <citation type="journal article" date="2018" name="Front. Plant Sci.">
        <title>Red Clover (Trifolium pratense) and Zigzag Clover (T. medium) - A Picture of Genomic Similarities and Differences.</title>
        <authorList>
            <person name="Dluhosova J."/>
            <person name="Istvanek J."/>
            <person name="Nedelnik J."/>
            <person name="Repkova J."/>
        </authorList>
    </citation>
    <scope>NUCLEOTIDE SEQUENCE [LARGE SCALE GENOMIC DNA]</scope>
    <source>
        <strain evidence="3">cv. 10/8</strain>
        <tissue evidence="2">Leaf</tissue>
    </source>
</reference>
<dbReference type="Proteomes" id="UP000265520">
    <property type="component" value="Unassembled WGS sequence"/>
</dbReference>
<dbReference type="EMBL" id="LXQA010663488">
    <property type="protein sequence ID" value="MCI64805.1"/>
    <property type="molecule type" value="Genomic_DNA"/>
</dbReference>
<feature type="region of interest" description="Disordered" evidence="1">
    <location>
        <begin position="1"/>
        <end position="46"/>
    </location>
</feature>
<accession>A0A392TY56</accession>
<protein>
    <submittedName>
        <fullName evidence="2">Uncharacterized protein</fullName>
    </submittedName>
</protein>
<keyword evidence="3" id="KW-1185">Reference proteome</keyword>
<dbReference type="AlphaFoldDB" id="A0A392TY56"/>
<evidence type="ECO:0000313" key="3">
    <source>
        <dbReference type="Proteomes" id="UP000265520"/>
    </source>
</evidence>
<organism evidence="2 3">
    <name type="scientific">Trifolium medium</name>
    <dbReference type="NCBI Taxonomy" id="97028"/>
    <lineage>
        <taxon>Eukaryota</taxon>
        <taxon>Viridiplantae</taxon>
        <taxon>Streptophyta</taxon>
        <taxon>Embryophyta</taxon>
        <taxon>Tracheophyta</taxon>
        <taxon>Spermatophyta</taxon>
        <taxon>Magnoliopsida</taxon>
        <taxon>eudicotyledons</taxon>
        <taxon>Gunneridae</taxon>
        <taxon>Pentapetalae</taxon>
        <taxon>rosids</taxon>
        <taxon>fabids</taxon>
        <taxon>Fabales</taxon>
        <taxon>Fabaceae</taxon>
        <taxon>Papilionoideae</taxon>
        <taxon>50 kb inversion clade</taxon>
        <taxon>NPAAA clade</taxon>
        <taxon>Hologalegina</taxon>
        <taxon>IRL clade</taxon>
        <taxon>Trifolieae</taxon>
        <taxon>Trifolium</taxon>
    </lineage>
</organism>
<evidence type="ECO:0000313" key="2">
    <source>
        <dbReference type="EMBL" id="MCI64805.1"/>
    </source>
</evidence>
<evidence type="ECO:0000256" key="1">
    <source>
        <dbReference type="SAM" id="MobiDB-lite"/>
    </source>
</evidence>